<evidence type="ECO:0000256" key="2">
    <source>
        <dbReference type="ARBA" id="ARBA00005179"/>
    </source>
</evidence>
<dbReference type="InterPro" id="IPR036396">
    <property type="entry name" value="Cyt_P450_sf"/>
</dbReference>
<keyword evidence="5 9" id="KW-0479">Metal-binding</keyword>
<dbReference type="InterPro" id="IPR017972">
    <property type="entry name" value="Cyt_P450_CS"/>
</dbReference>
<evidence type="ECO:0000313" key="12">
    <source>
        <dbReference type="Proteomes" id="UP000076871"/>
    </source>
</evidence>
<evidence type="ECO:0000256" key="5">
    <source>
        <dbReference type="ARBA" id="ARBA00022723"/>
    </source>
</evidence>
<dbReference type="EMBL" id="KV427649">
    <property type="protein sequence ID" value="KZT02809.1"/>
    <property type="molecule type" value="Genomic_DNA"/>
</dbReference>
<accession>A0A165CHA8</accession>
<evidence type="ECO:0000256" key="3">
    <source>
        <dbReference type="ARBA" id="ARBA00010617"/>
    </source>
</evidence>
<dbReference type="Gene3D" id="1.10.630.10">
    <property type="entry name" value="Cytochrome P450"/>
    <property type="match status" value="1"/>
</dbReference>
<dbReference type="InterPro" id="IPR001128">
    <property type="entry name" value="Cyt_P450"/>
</dbReference>
<evidence type="ECO:0000256" key="10">
    <source>
        <dbReference type="SAM" id="Phobius"/>
    </source>
</evidence>
<dbReference type="Pfam" id="PF00067">
    <property type="entry name" value="p450"/>
    <property type="match status" value="1"/>
</dbReference>
<dbReference type="SUPFAM" id="SSF48264">
    <property type="entry name" value="Cytochrome P450"/>
    <property type="match status" value="1"/>
</dbReference>
<comment type="pathway">
    <text evidence="2">Secondary metabolite biosynthesis.</text>
</comment>
<proteinExistence type="inferred from homology"/>
<dbReference type="GO" id="GO:0005506">
    <property type="term" value="F:iron ion binding"/>
    <property type="evidence" value="ECO:0007669"/>
    <property type="project" value="InterPro"/>
</dbReference>
<evidence type="ECO:0000256" key="1">
    <source>
        <dbReference type="ARBA" id="ARBA00001971"/>
    </source>
</evidence>
<evidence type="ECO:0000313" key="11">
    <source>
        <dbReference type="EMBL" id="KZT02809.1"/>
    </source>
</evidence>
<keyword evidence="8 9" id="KW-0503">Monooxygenase</keyword>
<gene>
    <name evidence="11" type="ORF">LAESUDRAFT_660940</name>
</gene>
<dbReference type="STRING" id="1314785.A0A165CHA8"/>
<keyword evidence="6 9" id="KW-0560">Oxidoreductase</keyword>
<comment type="cofactor">
    <cofactor evidence="1">
        <name>heme</name>
        <dbReference type="ChEBI" id="CHEBI:30413"/>
    </cofactor>
</comment>
<name>A0A165CHA8_9APHY</name>
<keyword evidence="12" id="KW-1185">Reference proteome</keyword>
<dbReference type="InterPro" id="IPR050121">
    <property type="entry name" value="Cytochrome_P450_monoxygenase"/>
</dbReference>
<evidence type="ECO:0000256" key="9">
    <source>
        <dbReference type="RuleBase" id="RU000461"/>
    </source>
</evidence>
<protein>
    <submittedName>
        <fullName evidence="11">Cytochrome P450</fullName>
    </submittedName>
</protein>
<dbReference type="PANTHER" id="PTHR24305:SF166">
    <property type="entry name" value="CYTOCHROME P450 12A4, MITOCHONDRIAL-RELATED"/>
    <property type="match status" value="1"/>
</dbReference>
<dbReference type="GeneID" id="63821930"/>
<evidence type="ECO:0000256" key="4">
    <source>
        <dbReference type="ARBA" id="ARBA00022617"/>
    </source>
</evidence>
<keyword evidence="10" id="KW-0472">Membrane</keyword>
<dbReference type="PROSITE" id="PS00086">
    <property type="entry name" value="CYTOCHROME_P450"/>
    <property type="match status" value="1"/>
</dbReference>
<organism evidence="11 12">
    <name type="scientific">Laetiporus sulphureus 93-53</name>
    <dbReference type="NCBI Taxonomy" id="1314785"/>
    <lineage>
        <taxon>Eukaryota</taxon>
        <taxon>Fungi</taxon>
        <taxon>Dikarya</taxon>
        <taxon>Basidiomycota</taxon>
        <taxon>Agaricomycotina</taxon>
        <taxon>Agaricomycetes</taxon>
        <taxon>Polyporales</taxon>
        <taxon>Laetiporus</taxon>
    </lineage>
</organism>
<dbReference type="GO" id="GO:0020037">
    <property type="term" value="F:heme binding"/>
    <property type="evidence" value="ECO:0007669"/>
    <property type="project" value="InterPro"/>
</dbReference>
<feature type="transmembrane region" description="Helical" evidence="10">
    <location>
        <begin position="12"/>
        <end position="30"/>
    </location>
</feature>
<dbReference type="GO" id="GO:0004497">
    <property type="term" value="F:monooxygenase activity"/>
    <property type="evidence" value="ECO:0007669"/>
    <property type="project" value="UniProtKB-KW"/>
</dbReference>
<evidence type="ECO:0000256" key="8">
    <source>
        <dbReference type="ARBA" id="ARBA00023033"/>
    </source>
</evidence>
<dbReference type="GO" id="GO:0016705">
    <property type="term" value="F:oxidoreductase activity, acting on paired donors, with incorporation or reduction of molecular oxygen"/>
    <property type="evidence" value="ECO:0007669"/>
    <property type="project" value="InterPro"/>
</dbReference>
<keyword evidence="7 9" id="KW-0408">Iron</keyword>
<evidence type="ECO:0000256" key="7">
    <source>
        <dbReference type="ARBA" id="ARBA00023004"/>
    </source>
</evidence>
<sequence>MRAIGNWDFDIPHGQTSFIILFTVVVVLIARRILRISTLNDVSGPPSPSWLLGHGIVIHKAPVGTLYKKWAREYGPTYKLKGAFGLSSNSNTAHVLYSSNYVRPQSTRLALIQFFGKSLFSAEGEEHKHSRAVLATAFTTSNVREVSHVIFDLAYGLVSAVDHELDQHSSGSTAVIEMTSLVHRVALDAIAMTAYAYDVRHSGQSIPKLIHKISDVPQTTFTLLANAFVDVFPTLLELPNPMKQWTAMLPTELGRLADAAWAQNVQNRDVGMHSKLLDSLSDKTATGEPMTRETAIGHLVGMLFAGYETTANVIAECLYELARQPRVQTRVQDELARFERNVGRKPTYDDLMSATHLIYFDAVTRETLRTIPLLFPIPGTGRSYVNVTPGQIVHVPVRDGINIDPAIWGPDAAEFRPERWLDEDGLPEAAKAIHAPGHVLTFGDGLKICLGRKIGESSNLLAILIATLLRNFTFEEDGSIYDFYRTGGNTIKPVIRGREKEGAQMYLHVRMAEVD</sequence>
<keyword evidence="10" id="KW-0812">Transmembrane</keyword>
<dbReference type="InParanoid" id="A0A165CHA8"/>
<keyword evidence="10" id="KW-1133">Transmembrane helix</keyword>
<dbReference type="RefSeq" id="XP_040760549.1">
    <property type="nucleotide sequence ID" value="XM_040904900.1"/>
</dbReference>
<keyword evidence="4 9" id="KW-0349">Heme</keyword>
<dbReference type="PANTHER" id="PTHR24305">
    <property type="entry name" value="CYTOCHROME P450"/>
    <property type="match status" value="1"/>
</dbReference>
<dbReference type="PRINTS" id="PR00385">
    <property type="entry name" value="P450"/>
</dbReference>
<dbReference type="AlphaFoldDB" id="A0A165CHA8"/>
<evidence type="ECO:0000256" key="6">
    <source>
        <dbReference type="ARBA" id="ARBA00023002"/>
    </source>
</evidence>
<dbReference type="OrthoDB" id="1470350at2759"/>
<reference evidence="11 12" key="1">
    <citation type="journal article" date="2016" name="Mol. Biol. Evol.">
        <title>Comparative Genomics of Early-Diverging Mushroom-Forming Fungi Provides Insights into the Origins of Lignocellulose Decay Capabilities.</title>
        <authorList>
            <person name="Nagy L.G."/>
            <person name="Riley R."/>
            <person name="Tritt A."/>
            <person name="Adam C."/>
            <person name="Daum C."/>
            <person name="Floudas D."/>
            <person name="Sun H."/>
            <person name="Yadav J.S."/>
            <person name="Pangilinan J."/>
            <person name="Larsson K.H."/>
            <person name="Matsuura K."/>
            <person name="Barry K."/>
            <person name="Labutti K."/>
            <person name="Kuo R."/>
            <person name="Ohm R.A."/>
            <person name="Bhattacharya S.S."/>
            <person name="Shirouzu T."/>
            <person name="Yoshinaga Y."/>
            <person name="Martin F.M."/>
            <person name="Grigoriev I.V."/>
            <person name="Hibbett D.S."/>
        </authorList>
    </citation>
    <scope>NUCLEOTIDE SEQUENCE [LARGE SCALE GENOMIC DNA]</scope>
    <source>
        <strain evidence="11 12">93-53</strain>
    </source>
</reference>
<dbReference type="Proteomes" id="UP000076871">
    <property type="component" value="Unassembled WGS sequence"/>
</dbReference>
<comment type="similarity">
    <text evidence="3 9">Belongs to the cytochrome P450 family.</text>
</comment>